<comment type="caution">
    <text evidence="8">The sequence shown here is derived from an EMBL/GenBank/DDBJ whole genome shotgun (WGS) entry which is preliminary data.</text>
</comment>
<dbReference type="STRING" id="35608.A0A2U1NPS4"/>
<evidence type="ECO:0000256" key="4">
    <source>
        <dbReference type="ARBA" id="ARBA00022801"/>
    </source>
</evidence>
<keyword evidence="9" id="KW-1185">Reference proteome</keyword>
<dbReference type="Gene3D" id="3.20.20.190">
    <property type="entry name" value="Phosphatidylinositol (PI) phosphodiesterase"/>
    <property type="match status" value="1"/>
</dbReference>
<reference evidence="8 9" key="1">
    <citation type="journal article" date="2018" name="Mol. Plant">
        <title>The genome of Artemisia annua provides insight into the evolution of Asteraceae family and artemisinin biosynthesis.</title>
        <authorList>
            <person name="Shen Q."/>
            <person name="Zhang L."/>
            <person name="Liao Z."/>
            <person name="Wang S."/>
            <person name="Yan T."/>
            <person name="Shi P."/>
            <person name="Liu M."/>
            <person name="Fu X."/>
            <person name="Pan Q."/>
            <person name="Wang Y."/>
            <person name="Lv Z."/>
            <person name="Lu X."/>
            <person name="Zhang F."/>
            <person name="Jiang W."/>
            <person name="Ma Y."/>
            <person name="Chen M."/>
            <person name="Hao X."/>
            <person name="Li L."/>
            <person name="Tang Y."/>
            <person name="Lv G."/>
            <person name="Zhou Y."/>
            <person name="Sun X."/>
            <person name="Brodelius P.E."/>
            <person name="Rose J.K.C."/>
            <person name="Tang K."/>
        </authorList>
    </citation>
    <scope>NUCLEOTIDE SEQUENCE [LARGE SCALE GENOMIC DNA]</scope>
    <source>
        <strain evidence="9">cv. Huhao1</strain>
        <tissue evidence="8">Leaf</tissue>
    </source>
</reference>
<sequence>MWLIVTLFIFSLLSLSSAAPGSNVPPSPWLTLRGDPPLVVARGGFSGLFPDSSMDAYNFALVTGLLDTILWCDVQLTRDNVGVCLPNLNIDNGTTISVVFDKGNKTYPVNGVPVSGWFSVDFSLADLDKVFLTQGILSRSPVFDGSLPILTVGDLVGQLKPPGLWLNIQDE</sequence>
<evidence type="ECO:0000256" key="6">
    <source>
        <dbReference type="SAM" id="SignalP"/>
    </source>
</evidence>
<keyword evidence="2 6" id="KW-0732">Signal</keyword>
<gene>
    <name evidence="8" type="ORF">CTI12_AA240810</name>
</gene>
<feature type="domain" description="GP-PDE" evidence="7">
    <location>
        <begin position="37"/>
        <end position="171"/>
    </location>
</feature>
<evidence type="ECO:0000256" key="5">
    <source>
        <dbReference type="ARBA" id="ARBA00047512"/>
    </source>
</evidence>
<organism evidence="8 9">
    <name type="scientific">Artemisia annua</name>
    <name type="common">Sweet wormwood</name>
    <dbReference type="NCBI Taxonomy" id="35608"/>
    <lineage>
        <taxon>Eukaryota</taxon>
        <taxon>Viridiplantae</taxon>
        <taxon>Streptophyta</taxon>
        <taxon>Embryophyta</taxon>
        <taxon>Tracheophyta</taxon>
        <taxon>Spermatophyta</taxon>
        <taxon>Magnoliopsida</taxon>
        <taxon>eudicotyledons</taxon>
        <taxon>Gunneridae</taxon>
        <taxon>Pentapetalae</taxon>
        <taxon>asterids</taxon>
        <taxon>campanulids</taxon>
        <taxon>Asterales</taxon>
        <taxon>Asteraceae</taxon>
        <taxon>Asteroideae</taxon>
        <taxon>Anthemideae</taxon>
        <taxon>Artemisiinae</taxon>
        <taxon>Artemisia</taxon>
    </lineage>
</organism>
<evidence type="ECO:0000256" key="2">
    <source>
        <dbReference type="ARBA" id="ARBA00022729"/>
    </source>
</evidence>
<dbReference type="Proteomes" id="UP000245207">
    <property type="component" value="Unassembled WGS sequence"/>
</dbReference>
<dbReference type="EMBL" id="PKPP01002401">
    <property type="protein sequence ID" value="PWA75505.1"/>
    <property type="molecule type" value="Genomic_DNA"/>
</dbReference>
<dbReference type="GO" id="GO:0008889">
    <property type="term" value="F:glycerophosphodiester phosphodiesterase activity"/>
    <property type="evidence" value="ECO:0007669"/>
    <property type="project" value="UniProtKB-EC"/>
</dbReference>
<dbReference type="SUPFAM" id="SSF51695">
    <property type="entry name" value="PLC-like phosphodiesterases"/>
    <property type="match status" value="1"/>
</dbReference>
<keyword evidence="3" id="KW-0319">Glycerol metabolism</keyword>
<evidence type="ECO:0000259" key="7">
    <source>
        <dbReference type="PROSITE" id="PS51704"/>
    </source>
</evidence>
<dbReference type="PROSITE" id="PS51704">
    <property type="entry name" value="GP_PDE"/>
    <property type="match status" value="1"/>
</dbReference>
<dbReference type="PANTHER" id="PTHR43620:SF19">
    <property type="entry name" value="GLYCEROPHOSPHODIESTER PHOSPHODIESTERASE"/>
    <property type="match status" value="1"/>
</dbReference>
<dbReference type="InterPro" id="IPR030395">
    <property type="entry name" value="GP_PDE_dom"/>
</dbReference>
<dbReference type="InterPro" id="IPR017946">
    <property type="entry name" value="PLC-like_Pdiesterase_TIM-brl"/>
</dbReference>
<evidence type="ECO:0000256" key="3">
    <source>
        <dbReference type="ARBA" id="ARBA00022798"/>
    </source>
</evidence>
<feature type="signal peptide" evidence="6">
    <location>
        <begin position="1"/>
        <end position="18"/>
    </location>
</feature>
<dbReference type="OrthoDB" id="1058301at2759"/>
<accession>A0A2U1NPS4</accession>
<protein>
    <recommendedName>
        <fullName evidence="1">glycerophosphodiester phosphodiesterase</fullName>
        <ecNumber evidence="1">3.1.4.46</ecNumber>
    </recommendedName>
</protein>
<dbReference type="EC" id="3.1.4.46" evidence="1"/>
<evidence type="ECO:0000313" key="9">
    <source>
        <dbReference type="Proteomes" id="UP000245207"/>
    </source>
</evidence>
<evidence type="ECO:0000313" key="8">
    <source>
        <dbReference type="EMBL" id="PWA75505.1"/>
    </source>
</evidence>
<dbReference type="PANTHER" id="PTHR43620">
    <property type="entry name" value="GLYCEROPHOSPHORYL DIESTER PHOSPHODIESTERASE"/>
    <property type="match status" value="1"/>
</dbReference>
<dbReference type="GO" id="GO:0006071">
    <property type="term" value="P:glycerol metabolic process"/>
    <property type="evidence" value="ECO:0007669"/>
    <property type="project" value="UniProtKB-KW"/>
</dbReference>
<dbReference type="GO" id="GO:0006629">
    <property type="term" value="P:lipid metabolic process"/>
    <property type="evidence" value="ECO:0007669"/>
    <property type="project" value="InterPro"/>
</dbReference>
<dbReference type="AlphaFoldDB" id="A0A2U1NPS4"/>
<evidence type="ECO:0000256" key="1">
    <source>
        <dbReference type="ARBA" id="ARBA00012247"/>
    </source>
</evidence>
<feature type="chain" id="PRO_5015495554" description="glycerophosphodiester phosphodiesterase" evidence="6">
    <location>
        <begin position="19"/>
        <end position="171"/>
    </location>
</feature>
<comment type="catalytic activity">
    <reaction evidence="5">
        <text>a sn-glycero-3-phosphodiester + H2O = an alcohol + sn-glycerol 3-phosphate + H(+)</text>
        <dbReference type="Rhea" id="RHEA:12969"/>
        <dbReference type="ChEBI" id="CHEBI:15377"/>
        <dbReference type="ChEBI" id="CHEBI:15378"/>
        <dbReference type="ChEBI" id="CHEBI:30879"/>
        <dbReference type="ChEBI" id="CHEBI:57597"/>
        <dbReference type="ChEBI" id="CHEBI:83408"/>
        <dbReference type="EC" id="3.1.4.46"/>
    </reaction>
</comment>
<keyword evidence="4" id="KW-0378">Hydrolase</keyword>
<proteinExistence type="predicted"/>
<name>A0A2U1NPS4_ARTAN</name>